<keyword evidence="3 7" id="KW-0812">Transmembrane</keyword>
<evidence type="ECO:0000256" key="1">
    <source>
        <dbReference type="ARBA" id="ARBA00022475"/>
    </source>
</evidence>
<keyword evidence="7" id="KW-0175">Coiled coil</keyword>
<dbReference type="Pfam" id="PF04977">
    <property type="entry name" value="DivIC"/>
    <property type="match status" value="1"/>
</dbReference>
<name>A0A9E4MZU6_9GAMM</name>
<dbReference type="GO" id="GO:0043093">
    <property type="term" value="P:FtsZ-dependent cytokinesis"/>
    <property type="evidence" value="ECO:0007669"/>
    <property type="project" value="UniProtKB-UniRule"/>
</dbReference>
<reference evidence="8" key="1">
    <citation type="journal article" date="2021" name="Proc. Natl. Acad. Sci. U.S.A.">
        <title>Global biogeography of chemosynthetic symbionts reveals both localized and globally distributed symbiont groups. .</title>
        <authorList>
            <person name="Osvatic J.T."/>
            <person name="Wilkins L.G.E."/>
            <person name="Leibrecht L."/>
            <person name="Leray M."/>
            <person name="Zauner S."/>
            <person name="Polzin J."/>
            <person name="Camacho Y."/>
            <person name="Gros O."/>
            <person name="van Gils J.A."/>
            <person name="Eisen J.A."/>
            <person name="Petersen J.M."/>
            <person name="Yuen B."/>
        </authorList>
    </citation>
    <scope>NUCLEOTIDE SEQUENCE</scope>
    <source>
        <strain evidence="8">MAGL173</strain>
    </source>
</reference>
<evidence type="ECO:0000256" key="7">
    <source>
        <dbReference type="HAMAP-Rule" id="MF_00599"/>
    </source>
</evidence>
<evidence type="ECO:0000256" key="2">
    <source>
        <dbReference type="ARBA" id="ARBA00022618"/>
    </source>
</evidence>
<comment type="subcellular location">
    <subcellularLocation>
        <location evidence="7">Cell inner membrane</location>
        <topology evidence="7">Single-pass type II membrane protein</topology>
    </subcellularLocation>
    <text evidence="7">Localizes to the division septum.</text>
</comment>
<protein>
    <recommendedName>
        <fullName evidence="7">Cell division protein FtsB</fullName>
    </recommendedName>
</protein>
<evidence type="ECO:0000313" key="8">
    <source>
        <dbReference type="EMBL" id="MCG7939872.1"/>
    </source>
</evidence>
<dbReference type="PANTHER" id="PTHR37485:SF1">
    <property type="entry name" value="CELL DIVISION PROTEIN FTSB"/>
    <property type="match status" value="1"/>
</dbReference>
<keyword evidence="5 7" id="KW-0472">Membrane</keyword>
<feature type="coiled-coil region" evidence="7">
    <location>
        <begin position="29"/>
        <end position="56"/>
    </location>
</feature>
<evidence type="ECO:0000256" key="3">
    <source>
        <dbReference type="ARBA" id="ARBA00022692"/>
    </source>
</evidence>
<comment type="function">
    <text evidence="7">Essential cell division protein. May link together the upstream cell division proteins, which are predominantly cytoplasmic, with the downstream cell division proteins, which are predominantly periplasmic.</text>
</comment>
<keyword evidence="6 7" id="KW-0131">Cell cycle</keyword>
<keyword evidence="7" id="KW-0997">Cell inner membrane</keyword>
<dbReference type="GO" id="GO:0005886">
    <property type="term" value="C:plasma membrane"/>
    <property type="evidence" value="ECO:0007669"/>
    <property type="project" value="UniProtKB-SubCell"/>
</dbReference>
<accession>A0A9E4MZU6</accession>
<dbReference type="InterPro" id="IPR007060">
    <property type="entry name" value="FtsL/DivIC"/>
</dbReference>
<evidence type="ECO:0000256" key="6">
    <source>
        <dbReference type="ARBA" id="ARBA00023306"/>
    </source>
</evidence>
<keyword evidence="4 7" id="KW-1133">Transmembrane helix</keyword>
<comment type="caution">
    <text evidence="8">The sequence shown here is derived from an EMBL/GenBank/DDBJ whole genome shotgun (WGS) entry which is preliminary data.</text>
</comment>
<dbReference type="GO" id="GO:0032153">
    <property type="term" value="C:cell division site"/>
    <property type="evidence" value="ECO:0007669"/>
    <property type="project" value="UniProtKB-UniRule"/>
</dbReference>
<keyword evidence="1 7" id="KW-1003">Cell membrane</keyword>
<dbReference type="Proteomes" id="UP000886687">
    <property type="component" value="Unassembled WGS sequence"/>
</dbReference>
<gene>
    <name evidence="7 8" type="primary">ftsB</name>
    <name evidence="8" type="ORF">JAZ04_13590</name>
</gene>
<proteinExistence type="inferred from homology"/>
<dbReference type="InterPro" id="IPR023081">
    <property type="entry name" value="Cell_div_FtsB"/>
</dbReference>
<sequence length="98" mass="10997">MRIIIAILVALLMFLQYRLWVGEGSLAEVNNLKDEIGALQQELIGLRKRNHALQAEVEDLRSGQAAIEERARSELGMIKEGETFYQVVTPAGTETNEQ</sequence>
<dbReference type="Gene3D" id="1.20.5.340">
    <property type="match status" value="1"/>
</dbReference>
<evidence type="ECO:0000256" key="5">
    <source>
        <dbReference type="ARBA" id="ARBA00023136"/>
    </source>
</evidence>
<feature type="topological domain" description="Periplasmic" evidence="7">
    <location>
        <begin position="22"/>
        <end position="98"/>
    </location>
</feature>
<dbReference type="GO" id="GO:0030428">
    <property type="term" value="C:cell septum"/>
    <property type="evidence" value="ECO:0007669"/>
    <property type="project" value="TreeGrafter"/>
</dbReference>
<comment type="subunit">
    <text evidence="7">Part of a complex composed of FtsB, FtsL and FtsQ.</text>
</comment>
<dbReference type="EMBL" id="JAEPDI010000012">
    <property type="protein sequence ID" value="MCG7939872.1"/>
    <property type="molecule type" value="Genomic_DNA"/>
</dbReference>
<dbReference type="NCBIfam" id="NF002058">
    <property type="entry name" value="PRK00888.1"/>
    <property type="match status" value="1"/>
</dbReference>
<comment type="similarity">
    <text evidence="7">Belongs to the FtsB family.</text>
</comment>
<organism evidence="8 9">
    <name type="scientific">Candidatus Thiodiazotropha lotti</name>
    <dbReference type="NCBI Taxonomy" id="2792787"/>
    <lineage>
        <taxon>Bacteria</taxon>
        <taxon>Pseudomonadati</taxon>
        <taxon>Pseudomonadota</taxon>
        <taxon>Gammaproteobacteria</taxon>
        <taxon>Chromatiales</taxon>
        <taxon>Sedimenticolaceae</taxon>
        <taxon>Candidatus Thiodiazotropha</taxon>
    </lineage>
</organism>
<keyword evidence="2 7" id="KW-0132">Cell division</keyword>
<evidence type="ECO:0000256" key="4">
    <source>
        <dbReference type="ARBA" id="ARBA00022989"/>
    </source>
</evidence>
<dbReference type="AlphaFoldDB" id="A0A9E4MZU6"/>
<dbReference type="HAMAP" id="MF_00599">
    <property type="entry name" value="FtsB"/>
    <property type="match status" value="1"/>
</dbReference>
<feature type="topological domain" description="Cytoplasmic" evidence="7">
    <location>
        <begin position="1"/>
        <end position="3"/>
    </location>
</feature>
<dbReference type="PANTHER" id="PTHR37485">
    <property type="entry name" value="CELL DIVISION PROTEIN FTSB"/>
    <property type="match status" value="1"/>
</dbReference>
<evidence type="ECO:0000313" key="9">
    <source>
        <dbReference type="Proteomes" id="UP000886687"/>
    </source>
</evidence>